<feature type="transmembrane region" description="Helical" evidence="7">
    <location>
        <begin position="91"/>
        <end position="112"/>
    </location>
</feature>
<evidence type="ECO:0000256" key="1">
    <source>
        <dbReference type="ARBA" id="ARBA00004651"/>
    </source>
</evidence>
<feature type="transmembrane region" description="Helical" evidence="7">
    <location>
        <begin position="124"/>
        <end position="143"/>
    </location>
</feature>
<feature type="domain" description="ABC transmembrane type-1" evidence="8">
    <location>
        <begin position="56"/>
        <end position="247"/>
    </location>
</feature>
<organism evidence="9 10">
    <name type="scientific">Blautia liquoris</name>
    <dbReference type="NCBI Taxonomy" id="2779518"/>
    <lineage>
        <taxon>Bacteria</taxon>
        <taxon>Bacillati</taxon>
        <taxon>Bacillota</taxon>
        <taxon>Clostridia</taxon>
        <taxon>Lachnospirales</taxon>
        <taxon>Lachnospiraceae</taxon>
        <taxon>Blautia</taxon>
    </lineage>
</organism>
<keyword evidence="5 7" id="KW-1133">Transmembrane helix</keyword>
<comment type="similarity">
    <text evidence="7">Belongs to the binding-protein-dependent transport system permease family.</text>
</comment>
<evidence type="ECO:0000313" key="10">
    <source>
        <dbReference type="Proteomes" id="UP000593601"/>
    </source>
</evidence>
<evidence type="ECO:0000256" key="4">
    <source>
        <dbReference type="ARBA" id="ARBA00022692"/>
    </source>
</evidence>
<dbReference type="PANTHER" id="PTHR43744:SF12">
    <property type="entry name" value="ABC TRANSPORTER PERMEASE PROTEIN MG189-RELATED"/>
    <property type="match status" value="1"/>
</dbReference>
<accession>A0A7M2RFB8</accession>
<feature type="transmembrane region" description="Helical" evidence="7">
    <location>
        <begin position="229"/>
        <end position="247"/>
    </location>
</feature>
<dbReference type="Proteomes" id="UP000593601">
    <property type="component" value="Chromosome"/>
</dbReference>
<proteinExistence type="inferred from homology"/>
<feature type="transmembrane region" description="Helical" evidence="7">
    <location>
        <begin position="55"/>
        <end position="79"/>
    </location>
</feature>
<dbReference type="InterPro" id="IPR035906">
    <property type="entry name" value="MetI-like_sf"/>
</dbReference>
<dbReference type="PROSITE" id="PS50928">
    <property type="entry name" value="ABC_TM1"/>
    <property type="match status" value="1"/>
</dbReference>
<gene>
    <name evidence="9" type="ORF">INP51_12650</name>
</gene>
<dbReference type="InterPro" id="IPR000515">
    <property type="entry name" value="MetI-like"/>
</dbReference>
<name>A0A7M2RFB8_9FIRM</name>
<keyword evidence="3" id="KW-1003">Cell membrane</keyword>
<dbReference type="SUPFAM" id="SSF161098">
    <property type="entry name" value="MetI-like"/>
    <property type="match status" value="1"/>
</dbReference>
<feature type="transmembrane region" description="Helical" evidence="7">
    <location>
        <begin position="181"/>
        <end position="203"/>
    </location>
</feature>
<evidence type="ECO:0000256" key="7">
    <source>
        <dbReference type="RuleBase" id="RU363032"/>
    </source>
</evidence>
<evidence type="ECO:0000256" key="2">
    <source>
        <dbReference type="ARBA" id="ARBA00022448"/>
    </source>
</evidence>
<dbReference type="CDD" id="cd06261">
    <property type="entry name" value="TM_PBP2"/>
    <property type="match status" value="1"/>
</dbReference>
<evidence type="ECO:0000256" key="5">
    <source>
        <dbReference type="ARBA" id="ARBA00022989"/>
    </source>
</evidence>
<dbReference type="RefSeq" id="WP_193735200.1">
    <property type="nucleotide sequence ID" value="NZ_CP063304.1"/>
</dbReference>
<comment type="subcellular location">
    <subcellularLocation>
        <location evidence="1 7">Cell membrane</location>
        <topology evidence="1 7">Multi-pass membrane protein</topology>
    </subcellularLocation>
</comment>
<evidence type="ECO:0000256" key="6">
    <source>
        <dbReference type="ARBA" id="ARBA00023136"/>
    </source>
</evidence>
<keyword evidence="10" id="KW-1185">Reference proteome</keyword>
<sequence length="262" mass="29186">MKKTEAMKKIVTYLITLLLIAIILIPILILIYGSLKGGGIKNYIDVLTNYHIEMYFKNSIFVTVIVVVMVVFMDILAGFALSKLQFPGKNFIYVFLLSALLLPAAAIMVPVFQISSKLGILNTYISLVGPYVVLIAPFNLLTVKNGFDALPNTVLEAALIDGCSTFKALWKIAVPMCRPSIMMAVIWTFLSSWNEYLFASIMLREESMMTITVIPTKFQQMYGGNTGKLFASLFIIIIPVMIVYFILQKFVTSGMNDGAVKE</sequence>
<dbReference type="Pfam" id="PF00528">
    <property type="entry name" value="BPD_transp_1"/>
    <property type="match status" value="1"/>
</dbReference>
<evidence type="ECO:0000256" key="3">
    <source>
        <dbReference type="ARBA" id="ARBA00022475"/>
    </source>
</evidence>
<keyword evidence="2 7" id="KW-0813">Transport</keyword>
<dbReference type="AlphaFoldDB" id="A0A7M2RFB8"/>
<dbReference type="GO" id="GO:0055085">
    <property type="term" value="P:transmembrane transport"/>
    <property type="evidence" value="ECO:0007669"/>
    <property type="project" value="InterPro"/>
</dbReference>
<reference evidence="9 10" key="1">
    <citation type="submission" date="2020-10" db="EMBL/GenBank/DDBJ databases">
        <title>Blautia liquoris sp.nov., isolated from the mud in a fermentation cellar used for the production of Chinese strong-flavoured liquor.</title>
        <authorList>
            <person name="Lu L."/>
        </authorList>
    </citation>
    <scope>NUCLEOTIDE SEQUENCE [LARGE SCALE GENOMIC DNA]</scope>
    <source>
        <strain evidence="9 10">LZLJ-3</strain>
    </source>
</reference>
<protein>
    <submittedName>
        <fullName evidence="9">Carbohydrate ABC transporter permease</fullName>
    </submittedName>
</protein>
<dbReference type="PANTHER" id="PTHR43744">
    <property type="entry name" value="ABC TRANSPORTER PERMEASE PROTEIN MG189-RELATED-RELATED"/>
    <property type="match status" value="1"/>
</dbReference>
<dbReference type="KEGG" id="bliq:INP51_12650"/>
<keyword evidence="6 7" id="KW-0472">Membrane</keyword>
<keyword evidence="4 7" id="KW-0812">Transmembrane</keyword>
<dbReference type="Gene3D" id="1.10.3720.10">
    <property type="entry name" value="MetI-like"/>
    <property type="match status" value="1"/>
</dbReference>
<evidence type="ECO:0000259" key="8">
    <source>
        <dbReference type="PROSITE" id="PS50928"/>
    </source>
</evidence>
<dbReference type="EMBL" id="CP063304">
    <property type="protein sequence ID" value="QOV18838.1"/>
    <property type="molecule type" value="Genomic_DNA"/>
</dbReference>
<dbReference type="GO" id="GO:0005886">
    <property type="term" value="C:plasma membrane"/>
    <property type="evidence" value="ECO:0007669"/>
    <property type="project" value="UniProtKB-SubCell"/>
</dbReference>
<feature type="transmembrane region" description="Helical" evidence="7">
    <location>
        <begin position="12"/>
        <end position="35"/>
    </location>
</feature>
<evidence type="ECO:0000313" key="9">
    <source>
        <dbReference type="EMBL" id="QOV18838.1"/>
    </source>
</evidence>